<feature type="compositionally biased region" description="Basic and acidic residues" evidence="2">
    <location>
        <begin position="34"/>
        <end position="56"/>
    </location>
</feature>
<dbReference type="InterPro" id="IPR003582">
    <property type="entry name" value="ShKT_dom"/>
</dbReference>
<evidence type="ECO:0000313" key="5">
    <source>
        <dbReference type="WBParaSite" id="jg4751"/>
    </source>
</evidence>
<feature type="region of interest" description="Disordered" evidence="2">
    <location>
        <begin position="84"/>
        <end position="137"/>
    </location>
</feature>
<keyword evidence="4" id="KW-1185">Reference proteome</keyword>
<sequence length="235" mass="26480">MSVFDKINLNVVLVCANNDDDDDNGRPDYPNNKNSEENSKKSLKSTEEDDKEGKDEKTNKNVLLILMLTLNCVFSTLIEKTEFNENSSKKSGRGKIDDTNNSDDNKHTDLHMKNATKAPQSESSSLSDDSLPEPDHIHINKTIHGNVQDLGTNCGSLLNLCEHTLYRTSMARFCTRTCSGSDNQCLDKRPDLCPFWLQRNFCQSTFYSATMKIENCARSCKLCPKSHKLVNLKMS</sequence>
<feature type="compositionally biased region" description="Basic and acidic residues" evidence="2">
    <location>
        <begin position="94"/>
        <end position="112"/>
    </location>
</feature>
<dbReference type="Pfam" id="PF01549">
    <property type="entry name" value="ShK"/>
    <property type="match status" value="2"/>
</dbReference>
<dbReference type="WBParaSite" id="jg4751">
    <property type="protein sequence ID" value="jg4751"/>
    <property type="gene ID" value="jg4751"/>
</dbReference>
<dbReference type="PANTHER" id="PTHR21724:SF109">
    <property type="entry name" value="SHKT DOMAIN-CONTAINING PROTEIN"/>
    <property type="match status" value="1"/>
</dbReference>
<comment type="caution">
    <text evidence="1">Lacks conserved residue(s) required for the propagation of feature annotation.</text>
</comment>
<feature type="domain" description="ShKT" evidence="3">
    <location>
        <begin position="185"/>
        <end position="223"/>
    </location>
</feature>
<evidence type="ECO:0000256" key="2">
    <source>
        <dbReference type="SAM" id="MobiDB-lite"/>
    </source>
</evidence>
<protein>
    <submittedName>
        <fullName evidence="5">ShKT domain-containing protein</fullName>
    </submittedName>
</protein>
<dbReference type="SMART" id="SM00254">
    <property type="entry name" value="ShKT"/>
    <property type="match status" value="2"/>
</dbReference>
<feature type="region of interest" description="Disordered" evidence="2">
    <location>
        <begin position="16"/>
        <end position="56"/>
    </location>
</feature>
<organism evidence="4 5">
    <name type="scientific">Ditylenchus dipsaci</name>
    <dbReference type="NCBI Taxonomy" id="166011"/>
    <lineage>
        <taxon>Eukaryota</taxon>
        <taxon>Metazoa</taxon>
        <taxon>Ecdysozoa</taxon>
        <taxon>Nematoda</taxon>
        <taxon>Chromadorea</taxon>
        <taxon>Rhabditida</taxon>
        <taxon>Tylenchina</taxon>
        <taxon>Tylenchomorpha</taxon>
        <taxon>Sphaerularioidea</taxon>
        <taxon>Anguinidae</taxon>
        <taxon>Anguininae</taxon>
        <taxon>Ditylenchus</taxon>
    </lineage>
</organism>
<accession>A0A915EB09</accession>
<dbReference type="PANTHER" id="PTHR21724">
    <property type="entry name" value="SHKT DOMAIN-CONTAINING PROTEIN"/>
    <property type="match status" value="1"/>
</dbReference>
<dbReference type="AlphaFoldDB" id="A0A915EB09"/>
<evidence type="ECO:0000256" key="1">
    <source>
        <dbReference type="PROSITE-ProRule" id="PRU01005"/>
    </source>
</evidence>
<name>A0A915EB09_9BILA</name>
<dbReference type="PROSITE" id="PS51670">
    <property type="entry name" value="SHKT"/>
    <property type="match status" value="1"/>
</dbReference>
<dbReference type="Gene3D" id="1.10.10.1940">
    <property type="match status" value="1"/>
</dbReference>
<reference evidence="5" key="1">
    <citation type="submission" date="2022-11" db="UniProtKB">
        <authorList>
            <consortium name="WormBaseParasite"/>
        </authorList>
    </citation>
    <scope>IDENTIFICATION</scope>
</reference>
<dbReference type="Proteomes" id="UP000887574">
    <property type="component" value="Unplaced"/>
</dbReference>
<evidence type="ECO:0000313" key="4">
    <source>
        <dbReference type="Proteomes" id="UP000887574"/>
    </source>
</evidence>
<proteinExistence type="predicted"/>
<evidence type="ECO:0000259" key="3">
    <source>
        <dbReference type="PROSITE" id="PS51670"/>
    </source>
</evidence>